<reference evidence="2 3" key="1">
    <citation type="submission" date="2013-05" db="EMBL/GenBank/DDBJ databases">
        <title>Drechslerella stenobrocha genome reveals carnivorous origination and mechanical trapping mechanism of predatory fungi.</title>
        <authorList>
            <person name="Liu X."/>
            <person name="Zhang W."/>
            <person name="Liu K."/>
        </authorList>
    </citation>
    <scope>NUCLEOTIDE SEQUENCE [LARGE SCALE GENOMIC DNA]</scope>
    <source>
        <strain evidence="2 3">248</strain>
    </source>
</reference>
<feature type="region of interest" description="Disordered" evidence="1">
    <location>
        <begin position="1"/>
        <end position="66"/>
    </location>
</feature>
<evidence type="ECO:0000313" key="3">
    <source>
        <dbReference type="Proteomes" id="UP000024837"/>
    </source>
</evidence>
<organism evidence="2 3">
    <name type="scientific">Drechslerella stenobrocha 248</name>
    <dbReference type="NCBI Taxonomy" id="1043628"/>
    <lineage>
        <taxon>Eukaryota</taxon>
        <taxon>Fungi</taxon>
        <taxon>Dikarya</taxon>
        <taxon>Ascomycota</taxon>
        <taxon>Pezizomycotina</taxon>
        <taxon>Orbiliomycetes</taxon>
        <taxon>Orbiliales</taxon>
        <taxon>Orbiliaceae</taxon>
        <taxon>Drechslerella</taxon>
    </lineage>
</organism>
<sequence>MNRESKESATASFAKAVAGNPGPVVPNDKVQGEMQQMVKGQESKLGADAQREDNSKEKAAELKKKE</sequence>
<feature type="compositionally biased region" description="Basic and acidic residues" evidence="1">
    <location>
        <begin position="49"/>
        <end position="66"/>
    </location>
</feature>
<gene>
    <name evidence="2" type="ORF">DRE_01872</name>
</gene>
<proteinExistence type="predicted"/>
<dbReference type="Proteomes" id="UP000024837">
    <property type="component" value="Unassembled WGS sequence"/>
</dbReference>
<protein>
    <submittedName>
        <fullName evidence="2">Uncharacterized protein</fullName>
    </submittedName>
</protein>
<evidence type="ECO:0000256" key="1">
    <source>
        <dbReference type="SAM" id="MobiDB-lite"/>
    </source>
</evidence>
<dbReference type="EMBL" id="KI966372">
    <property type="protein sequence ID" value="EWC48650.1"/>
    <property type="molecule type" value="Genomic_DNA"/>
</dbReference>
<name>W7IHD3_9PEZI</name>
<keyword evidence="3" id="KW-1185">Reference proteome</keyword>
<dbReference type="HOGENOM" id="CLU_2831179_0_0_1"/>
<dbReference type="AlphaFoldDB" id="W7IHD3"/>
<accession>W7IHD3</accession>
<evidence type="ECO:0000313" key="2">
    <source>
        <dbReference type="EMBL" id="EWC48650.1"/>
    </source>
</evidence>